<dbReference type="EMBL" id="SACP01000001">
    <property type="protein sequence ID" value="RVU21801.1"/>
    <property type="molecule type" value="Genomic_DNA"/>
</dbReference>
<sequence length="71" mass="7542">MTADSPLPPPDPLADARALHDRIAALKQALILQSRQLDALERSLAPRRTPAQAGAQRLLALKPAARADRGG</sequence>
<evidence type="ECO:0000313" key="3">
    <source>
        <dbReference type="Proteomes" id="UP000286997"/>
    </source>
</evidence>
<organism evidence="2 3">
    <name type="scientific">Methylobacterium oryzihabitans</name>
    <dbReference type="NCBI Taxonomy" id="2499852"/>
    <lineage>
        <taxon>Bacteria</taxon>
        <taxon>Pseudomonadati</taxon>
        <taxon>Pseudomonadota</taxon>
        <taxon>Alphaproteobacteria</taxon>
        <taxon>Hyphomicrobiales</taxon>
        <taxon>Methylobacteriaceae</taxon>
        <taxon>Methylobacterium</taxon>
    </lineage>
</organism>
<keyword evidence="3" id="KW-1185">Reference proteome</keyword>
<gene>
    <name evidence="2" type="ORF">EOE48_01780</name>
</gene>
<proteinExistence type="predicted"/>
<dbReference type="Proteomes" id="UP000286997">
    <property type="component" value="Unassembled WGS sequence"/>
</dbReference>
<reference evidence="2 3" key="1">
    <citation type="submission" date="2019-01" db="EMBL/GenBank/DDBJ databases">
        <authorList>
            <person name="Chen W.-M."/>
        </authorList>
    </citation>
    <scope>NUCLEOTIDE SEQUENCE [LARGE SCALE GENOMIC DNA]</scope>
    <source>
        <strain evidence="2 3">TER-1</strain>
    </source>
</reference>
<feature type="region of interest" description="Disordered" evidence="1">
    <location>
        <begin position="47"/>
        <end position="71"/>
    </location>
</feature>
<name>A0A437PHP5_9HYPH</name>
<comment type="caution">
    <text evidence="2">The sequence shown here is derived from an EMBL/GenBank/DDBJ whole genome shotgun (WGS) entry which is preliminary data.</text>
</comment>
<evidence type="ECO:0000313" key="2">
    <source>
        <dbReference type="EMBL" id="RVU21801.1"/>
    </source>
</evidence>
<evidence type="ECO:0008006" key="4">
    <source>
        <dbReference type="Google" id="ProtNLM"/>
    </source>
</evidence>
<dbReference type="RefSeq" id="WP_127727044.1">
    <property type="nucleotide sequence ID" value="NZ_SACP01000001.1"/>
</dbReference>
<accession>A0A437PHP5</accession>
<dbReference type="AlphaFoldDB" id="A0A437PHP5"/>
<evidence type="ECO:0000256" key="1">
    <source>
        <dbReference type="SAM" id="MobiDB-lite"/>
    </source>
</evidence>
<protein>
    <recommendedName>
        <fullName evidence="4">Transposase TnpC homeodomain domain-containing protein</fullName>
    </recommendedName>
</protein>